<gene>
    <name evidence="1" type="ORF">D3870_11490</name>
</gene>
<dbReference type="InterPro" id="IPR029039">
    <property type="entry name" value="Flavoprotein-like_sf"/>
</dbReference>
<name>A0A418X283_9BURK</name>
<keyword evidence="2" id="KW-1185">Reference proteome</keyword>
<evidence type="ECO:0000313" key="1">
    <source>
        <dbReference type="EMBL" id="RJG06550.1"/>
    </source>
</evidence>
<dbReference type="SUPFAM" id="SSF52218">
    <property type="entry name" value="Flavoproteins"/>
    <property type="match status" value="1"/>
</dbReference>
<protein>
    <recommendedName>
        <fullName evidence="3">NADPH-dependent FMN reductase-like domain-containing protein</fullName>
    </recommendedName>
</protein>
<evidence type="ECO:0000313" key="2">
    <source>
        <dbReference type="Proteomes" id="UP000285190"/>
    </source>
</evidence>
<proteinExistence type="predicted"/>
<comment type="caution">
    <text evidence="1">The sequence shown here is derived from an EMBL/GenBank/DDBJ whole genome shotgun (WGS) entry which is preliminary data.</text>
</comment>
<evidence type="ECO:0008006" key="3">
    <source>
        <dbReference type="Google" id="ProtNLM"/>
    </source>
</evidence>
<accession>A0A418X283</accession>
<dbReference type="Proteomes" id="UP000285190">
    <property type="component" value="Unassembled WGS sequence"/>
</dbReference>
<dbReference type="EMBL" id="QYUN01000002">
    <property type="protein sequence ID" value="RJG06550.1"/>
    <property type="molecule type" value="Genomic_DNA"/>
</dbReference>
<organism evidence="1 2">
    <name type="scientific">Noviherbaspirillum cavernae</name>
    <dbReference type="NCBI Taxonomy" id="2320862"/>
    <lineage>
        <taxon>Bacteria</taxon>
        <taxon>Pseudomonadati</taxon>
        <taxon>Pseudomonadota</taxon>
        <taxon>Betaproteobacteria</taxon>
        <taxon>Burkholderiales</taxon>
        <taxon>Oxalobacteraceae</taxon>
        <taxon>Noviherbaspirillum</taxon>
    </lineage>
</organism>
<dbReference type="Gene3D" id="3.40.50.360">
    <property type="match status" value="1"/>
</dbReference>
<dbReference type="AlphaFoldDB" id="A0A418X283"/>
<sequence length="77" mass="8739">MLCFLKGMVLKRPEGMIPAAGAKFDEQGRLVDGKTREFIQQLLVSLADWTRHLKNSDAKSAASWRECDAALHYEWTT</sequence>
<reference evidence="1 2" key="1">
    <citation type="submission" date="2018-09" db="EMBL/GenBank/DDBJ databases">
        <authorList>
            <person name="Zhu H."/>
        </authorList>
    </citation>
    <scope>NUCLEOTIDE SEQUENCE [LARGE SCALE GENOMIC DNA]</scope>
    <source>
        <strain evidence="1 2">K2R10-39</strain>
    </source>
</reference>